<evidence type="ECO:0000313" key="10">
    <source>
        <dbReference type="Proteomes" id="UP000237144"/>
    </source>
</evidence>
<feature type="region of interest" description="Disordered" evidence="7">
    <location>
        <begin position="120"/>
        <end position="217"/>
    </location>
</feature>
<evidence type="ECO:0000256" key="2">
    <source>
        <dbReference type="ARBA" id="ARBA00022692"/>
    </source>
</evidence>
<protein>
    <submittedName>
        <fullName evidence="9">Uncharacterized protein</fullName>
    </submittedName>
</protein>
<dbReference type="AlphaFoldDB" id="A0A2S5B1P7"/>
<comment type="similarity">
    <text evidence="5">Belongs to the laat-1 family.</text>
</comment>
<feature type="transmembrane region" description="Helical" evidence="8">
    <location>
        <begin position="20"/>
        <end position="40"/>
    </location>
</feature>
<feature type="region of interest" description="Disordered" evidence="7">
    <location>
        <begin position="555"/>
        <end position="698"/>
    </location>
</feature>
<evidence type="ECO:0000256" key="3">
    <source>
        <dbReference type="ARBA" id="ARBA00022989"/>
    </source>
</evidence>
<feature type="compositionally biased region" description="Polar residues" evidence="7">
    <location>
        <begin position="618"/>
        <end position="629"/>
    </location>
</feature>
<dbReference type="Gene3D" id="1.20.1280.290">
    <property type="match status" value="2"/>
</dbReference>
<keyword evidence="10" id="KW-1185">Reference proteome</keyword>
<evidence type="ECO:0000256" key="8">
    <source>
        <dbReference type="SAM" id="Phobius"/>
    </source>
</evidence>
<name>A0A2S5B1P7_9BASI</name>
<dbReference type="GO" id="GO:0015174">
    <property type="term" value="F:basic amino acid transmembrane transporter activity"/>
    <property type="evidence" value="ECO:0007669"/>
    <property type="project" value="TreeGrafter"/>
</dbReference>
<keyword evidence="4 8" id="KW-0472">Membrane</keyword>
<dbReference type="EMBL" id="PJQD01000113">
    <property type="protein sequence ID" value="POY70611.1"/>
    <property type="molecule type" value="Genomic_DNA"/>
</dbReference>
<comment type="catalytic activity">
    <reaction evidence="6">
        <text>L-histidine(out) + L-arginine(in) = L-histidine(in) + L-arginine(out)</text>
        <dbReference type="Rhea" id="RHEA:71063"/>
        <dbReference type="ChEBI" id="CHEBI:32682"/>
        <dbReference type="ChEBI" id="CHEBI:57595"/>
    </reaction>
</comment>
<evidence type="ECO:0000256" key="6">
    <source>
        <dbReference type="ARBA" id="ARBA00050768"/>
    </source>
</evidence>
<feature type="compositionally biased region" description="Low complexity" evidence="7">
    <location>
        <begin position="281"/>
        <end position="301"/>
    </location>
</feature>
<dbReference type="SMART" id="SM00679">
    <property type="entry name" value="CTNS"/>
    <property type="match status" value="2"/>
</dbReference>
<feature type="transmembrane region" description="Helical" evidence="8">
    <location>
        <begin position="52"/>
        <end position="76"/>
    </location>
</feature>
<feature type="compositionally biased region" description="Low complexity" evidence="7">
    <location>
        <begin position="585"/>
        <end position="601"/>
    </location>
</feature>
<dbReference type="Pfam" id="PF04193">
    <property type="entry name" value="PQ-loop"/>
    <property type="match status" value="2"/>
</dbReference>
<evidence type="ECO:0000256" key="5">
    <source>
        <dbReference type="ARBA" id="ARBA00038039"/>
    </source>
</evidence>
<feature type="compositionally biased region" description="Basic and acidic residues" evidence="7">
    <location>
        <begin position="636"/>
        <end position="654"/>
    </location>
</feature>
<feature type="compositionally biased region" description="Pro residues" evidence="7">
    <location>
        <begin position="271"/>
        <end position="280"/>
    </location>
</feature>
<feature type="region of interest" description="Disordered" evidence="7">
    <location>
        <begin position="405"/>
        <end position="432"/>
    </location>
</feature>
<feature type="region of interest" description="Disordered" evidence="7">
    <location>
        <begin position="262"/>
        <end position="301"/>
    </location>
</feature>
<feature type="compositionally biased region" description="Basic and acidic residues" evidence="7">
    <location>
        <begin position="414"/>
        <end position="432"/>
    </location>
</feature>
<comment type="subcellular location">
    <subcellularLocation>
        <location evidence="1">Membrane</location>
        <topology evidence="1">Multi-pass membrane protein</topology>
    </subcellularLocation>
</comment>
<gene>
    <name evidence="9" type="ORF">BMF94_6389</name>
</gene>
<sequence>MSAASAAASMGWSLNREVMSGYLGFASIVTWLGAQSPQIYENFKRGSVEGLALPFLVSWFIGDFTNFLGCVLTHQLPFQTYLAAYFLLVDVVLCGQFAYYSRIHPVPALPPFSEEYPYAQAHSPHHRHSATRSRSRKPRRSASRLQRSYAEPGGDEAEEQSPMLASWMTEGSGHSSNATASPQIPPMRTASSSLLSDSTPVPSSGGPPSPSQPERGRTLHRAAIRTFDPTLAPISGSPSSAGAFMPPYQALAAHNHVTFSHEPEEHAAPPFFEPLPPPHHQVPSRQRTSSSQSRPPVSRRSTSSIMFLSVGALLTLGRLGSSGAAVAPLRTEESGRVWANVAPSPPAASTTFAWSQLSLRPSAPLTTIDSAGTRQKRTLAFPIDITGRRSAAEVSLDFTPFADAPPTGIATRPLGDRPPPDQHRPHEPRKPDWERILGRTSAWTCTTAYLTSRLPQIWQNFRRRSVEGLAMTLFFFAFIGNSLYVASILTNPHATSVSYLLESLPYLLGSGGTVCFDLMILGQSWLYSEKRRARRAHERRKRATRGIDAEEEAALLHAGEETDQAPADARVGRFARDNKRYRKPSAGSSYRTATRSRSSSTLGYGRSVSHGGRPNRPYSMNSRSNSTELCDTRGSMSRDGRKSLSRAERGHLDDDPFEWDASAPTTASSPFHSRRPSIEISETIPEEGESNVTIRPPA</sequence>
<proteinExistence type="inferred from homology"/>
<reference evidence="9 10" key="1">
    <citation type="journal article" date="2018" name="Front. Microbiol.">
        <title>Prospects for Fungal Bioremediation of Acidic Radioactive Waste Sites: Characterization and Genome Sequence of Rhodotorula taiwanensis MD1149.</title>
        <authorList>
            <person name="Tkavc R."/>
            <person name="Matrosova V.Y."/>
            <person name="Grichenko O.E."/>
            <person name="Gostincar C."/>
            <person name="Volpe R.P."/>
            <person name="Klimenkova P."/>
            <person name="Gaidamakova E.K."/>
            <person name="Zhou C.E."/>
            <person name="Stewart B.J."/>
            <person name="Lyman M.G."/>
            <person name="Malfatti S.A."/>
            <person name="Rubinfeld B."/>
            <person name="Courtot M."/>
            <person name="Singh J."/>
            <person name="Dalgard C.L."/>
            <person name="Hamilton T."/>
            <person name="Frey K.G."/>
            <person name="Gunde-Cimerman N."/>
            <person name="Dugan L."/>
            <person name="Daly M.J."/>
        </authorList>
    </citation>
    <scope>NUCLEOTIDE SEQUENCE [LARGE SCALE GENOMIC DNA]</scope>
    <source>
        <strain evidence="9 10">MD1149</strain>
    </source>
</reference>
<keyword evidence="3 8" id="KW-1133">Transmembrane helix</keyword>
<comment type="caution">
    <text evidence="9">The sequence shown here is derived from an EMBL/GenBank/DDBJ whole genome shotgun (WGS) entry which is preliminary data.</text>
</comment>
<evidence type="ECO:0000313" key="9">
    <source>
        <dbReference type="EMBL" id="POY70611.1"/>
    </source>
</evidence>
<evidence type="ECO:0000256" key="7">
    <source>
        <dbReference type="SAM" id="MobiDB-lite"/>
    </source>
</evidence>
<keyword evidence="2 8" id="KW-0812">Transmembrane</keyword>
<dbReference type="OrthoDB" id="8048523at2759"/>
<dbReference type="GO" id="GO:0000329">
    <property type="term" value="C:fungal-type vacuole membrane"/>
    <property type="evidence" value="ECO:0007669"/>
    <property type="project" value="TreeGrafter"/>
</dbReference>
<feature type="compositionally biased region" description="Polar residues" evidence="7">
    <location>
        <begin position="172"/>
        <end position="182"/>
    </location>
</feature>
<dbReference type="FunFam" id="1.20.1280.290:FF:000009">
    <property type="entry name" value="PQ loop repeat family protein"/>
    <property type="match status" value="1"/>
</dbReference>
<dbReference type="InterPro" id="IPR051415">
    <property type="entry name" value="LAAT-1"/>
</dbReference>
<dbReference type="GO" id="GO:0034488">
    <property type="term" value="P:basic amino acid transmembrane export from vacuole"/>
    <property type="evidence" value="ECO:0007669"/>
    <property type="project" value="TreeGrafter"/>
</dbReference>
<feature type="transmembrane region" description="Helical" evidence="8">
    <location>
        <begin position="468"/>
        <end position="486"/>
    </location>
</feature>
<dbReference type="InterPro" id="IPR006603">
    <property type="entry name" value="PQ-loop_rpt"/>
</dbReference>
<evidence type="ECO:0000256" key="4">
    <source>
        <dbReference type="ARBA" id="ARBA00023136"/>
    </source>
</evidence>
<organism evidence="9 10">
    <name type="scientific">Rhodotorula taiwanensis</name>
    <dbReference type="NCBI Taxonomy" id="741276"/>
    <lineage>
        <taxon>Eukaryota</taxon>
        <taxon>Fungi</taxon>
        <taxon>Dikarya</taxon>
        <taxon>Basidiomycota</taxon>
        <taxon>Pucciniomycotina</taxon>
        <taxon>Microbotryomycetes</taxon>
        <taxon>Sporidiobolales</taxon>
        <taxon>Sporidiobolaceae</taxon>
        <taxon>Rhodotorula</taxon>
    </lineage>
</organism>
<dbReference type="Proteomes" id="UP000237144">
    <property type="component" value="Unassembled WGS sequence"/>
</dbReference>
<dbReference type="PANTHER" id="PTHR16201">
    <property type="entry name" value="SEVEN TRANSMEMBRANE PROTEIN 1-RELATED"/>
    <property type="match status" value="1"/>
</dbReference>
<evidence type="ECO:0000256" key="1">
    <source>
        <dbReference type="ARBA" id="ARBA00004141"/>
    </source>
</evidence>
<dbReference type="PANTHER" id="PTHR16201:SF34">
    <property type="entry name" value="LYSOSOMAL AMINO ACID TRANSPORTER 1"/>
    <property type="match status" value="1"/>
</dbReference>
<feature type="compositionally biased region" description="Basic residues" evidence="7">
    <location>
        <begin position="123"/>
        <end position="142"/>
    </location>
</feature>
<accession>A0A2S5B1P7</accession>
<feature type="transmembrane region" description="Helical" evidence="8">
    <location>
        <begin position="506"/>
        <end position="527"/>
    </location>
</feature>